<dbReference type="OrthoDB" id="5738160at2"/>
<dbReference type="Proteomes" id="UP000184170">
    <property type="component" value="Unassembled WGS sequence"/>
</dbReference>
<dbReference type="EMBL" id="FQVA01000001">
    <property type="protein sequence ID" value="SHE82970.1"/>
    <property type="molecule type" value="Genomic_DNA"/>
</dbReference>
<gene>
    <name evidence="2" type="ORF">SAMN04487965_0739</name>
</gene>
<reference evidence="3" key="1">
    <citation type="submission" date="2016-11" db="EMBL/GenBank/DDBJ databases">
        <authorList>
            <person name="Varghese N."/>
            <person name="Submissions S."/>
        </authorList>
    </citation>
    <scope>NUCLEOTIDE SEQUENCE [LARGE SCALE GENOMIC DNA]</scope>
    <source>
        <strain evidence="3">CGMCC 1.7063</strain>
    </source>
</reference>
<keyword evidence="3" id="KW-1185">Reference proteome</keyword>
<dbReference type="Pfam" id="PF07254">
    <property type="entry name" value="Cpta_toxin"/>
    <property type="match status" value="1"/>
</dbReference>
<evidence type="ECO:0000313" key="2">
    <source>
        <dbReference type="EMBL" id="SHE82970.1"/>
    </source>
</evidence>
<accession>A0A1M4WP77</accession>
<dbReference type="RefSeq" id="WP_143186870.1">
    <property type="nucleotide sequence ID" value="NZ_FQVA01000001.1"/>
</dbReference>
<proteinExistence type="predicted"/>
<dbReference type="STRING" id="494016.SAMN04487965_0739"/>
<evidence type="ECO:0000313" key="3">
    <source>
        <dbReference type="Proteomes" id="UP000184170"/>
    </source>
</evidence>
<name>A0A1M4WP77_9GAMM</name>
<evidence type="ECO:0008006" key="4">
    <source>
        <dbReference type="Google" id="ProtNLM"/>
    </source>
</evidence>
<feature type="transmembrane region" description="Helical" evidence="1">
    <location>
        <begin position="30"/>
        <end position="47"/>
    </location>
</feature>
<protein>
    <recommendedName>
        <fullName evidence="4">Toxin CptA</fullName>
    </recommendedName>
</protein>
<keyword evidence="1" id="KW-0812">Transmembrane</keyword>
<keyword evidence="1" id="KW-0472">Membrane</keyword>
<feature type="transmembrane region" description="Helical" evidence="1">
    <location>
        <begin position="53"/>
        <end position="71"/>
    </location>
</feature>
<keyword evidence="1" id="KW-1133">Transmembrane helix</keyword>
<sequence>MTIPASRNSTYPQYFARSARLNCAVAPSRFLFTPLFLVVLQALSLLWWCHLPLYLLVPAALLVWLYAGFEWRRLRRIRGRLSSRERRWFWQPAGGEPREFAFRGELVLWQRLIVINGCDLHGRRLRLVLAWDSMGRDDWRRLQVALRYSR</sequence>
<dbReference type="InterPro" id="IPR009883">
    <property type="entry name" value="YgfX"/>
</dbReference>
<organism evidence="2 3">
    <name type="scientific">Microbulbifer donghaiensis</name>
    <dbReference type="NCBI Taxonomy" id="494016"/>
    <lineage>
        <taxon>Bacteria</taxon>
        <taxon>Pseudomonadati</taxon>
        <taxon>Pseudomonadota</taxon>
        <taxon>Gammaproteobacteria</taxon>
        <taxon>Cellvibrionales</taxon>
        <taxon>Microbulbiferaceae</taxon>
        <taxon>Microbulbifer</taxon>
    </lineage>
</organism>
<evidence type="ECO:0000256" key="1">
    <source>
        <dbReference type="SAM" id="Phobius"/>
    </source>
</evidence>
<dbReference type="AlphaFoldDB" id="A0A1M4WP77"/>